<sequence length="226" mass="26154">MQASVVRCQHNCLYRLALINGYNVGELPAAHYEYLHFCQYKLMRGSEAARAVASYLLFDDNPLMRRNKYFYLKQYKKPELFVPDEKTIDIYKQRTLEARYLKFIDDKFQFVNNEFPAERQDDRMKFDSSVSVEDHFDYEAVTQLLSSAECKSLRSAFPVAHSDQLIAELEARVKTLWPTAKYESRFCGSESRQAKCSRPVVLSIDISDCSEWLGAMHSGCAVVFCA</sequence>
<proteinExistence type="predicted"/>
<dbReference type="GO" id="GO:0030199">
    <property type="term" value="P:collagen fibril organization"/>
    <property type="evidence" value="ECO:0007669"/>
    <property type="project" value="TreeGrafter"/>
</dbReference>
<keyword evidence="1" id="KW-0732">Signal</keyword>
<dbReference type="EMBL" id="WIXE01007761">
    <property type="protein sequence ID" value="KAK5980153.1"/>
    <property type="molecule type" value="Genomic_DNA"/>
</dbReference>
<evidence type="ECO:0000259" key="3">
    <source>
        <dbReference type="Pfam" id="PF23557"/>
    </source>
</evidence>
<evidence type="ECO:0000313" key="4">
    <source>
        <dbReference type="EMBL" id="KAK5980153.1"/>
    </source>
</evidence>
<keyword evidence="2" id="KW-0325">Glycoprotein</keyword>
<evidence type="ECO:0000313" key="5">
    <source>
        <dbReference type="Proteomes" id="UP001331761"/>
    </source>
</evidence>
<organism evidence="4 5">
    <name type="scientific">Trichostrongylus colubriformis</name>
    <name type="common">Black scour worm</name>
    <dbReference type="NCBI Taxonomy" id="6319"/>
    <lineage>
        <taxon>Eukaryota</taxon>
        <taxon>Metazoa</taxon>
        <taxon>Ecdysozoa</taxon>
        <taxon>Nematoda</taxon>
        <taxon>Chromadorea</taxon>
        <taxon>Rhabditida</taxon>
        <taxon>Rhabditina</taxon>
        <taxon>Rhabditomorpha</taxon>
        <taxon>Strongyloidea</taxon>
        <taxon>Trichostrongylidae</taxon>
        <taxon>Trichostrongylus</taxon>
    </lineage>
</organism>
<name>A0AAN8GA26_TRICO</name>
<dbReference type="InterPro" id="IPR056585">
    <property type="entry name" value="Leprecan_dom"/>
</dbReference>
<reference evidence="4 5" key="1">
    <citation type="submission" date="2019-10" db="EMBL/GenBank/DDBJ databases">
        <title>Assembly and Annotation for the nematode Trichostrongylus colubriformis.</title>
        <authorList>
            <person name="Martin J."/>
        </authorList>
    </citation>
    <scope>NUCLEOTIDE SEQUENCE [LARGE SCALE GENOMIC DNA]</scope>
    <source>
        <strain evidence="4">G859</strain>
        <tissue evidence="4">Whole worm</tissue>
    </source>
</reference>
<keyword evidence="5" id="KW-1185">Reference proteome</keyword>
<evidence type="ECO:0000256" key="2">
    <source>
        <dbReference type="ARBA" id="ARBA00023180"/>
    </source>
</evidence>
<dbReference type="Proteomes" id="UP001331761">
    <property type="component" value="Unassembled WGS sequence"/>
</dbReference>
<accession>A0AAN8GA26</accession>
<gene>
    <name evidence="4" type="ORF">GCK32_011573</name>
</gene>
<dbReference type="InterPro" id="IPR052284">
    <property type="entry name" value="Collagen_mod_leprecan"/>
</dbReference>
<dbReference type="GO" id="GO:0005518">
    <property type="term" value="F:collagen binding"/>
    <property type="evidence" value="ECO:0007669"/>
    <property type="project" value="TreeGrafter"/>
</dbReference>
<dbReference type="GO" id="GO:0005783">
    <property type="term" value="C:endoplasmic reticulum"/>
    <property type="evidence" value="ECO:0007669"/>
    <property type="project" value="TreeGrafter"/>
</dbReference>
<dbReference type="Pfam" id="PF23557">
    <property type="entry name" value="TPR_leprecan"/>
    <property type="match status" value="1"/>
</dbReference>
<dbReference type="AlphaFoldDB" id="A0AAN8GA26"/>
<feature type="domain" description="Leprecan-like alpha-helical" evidence="3">
    <location>
        <begin position="4"/>
        <end position="72"/>
    </location>
</feature>
<dbReference type="PANTHER" id="PTHR13986">
    <property type="entry name" value="PROTEIN LYSINE HYDROXYLATION COMPLEX COMPONENT"/>
    <property type="match status" value="1"/>
</dbReference>
<protein>
    <recommendedName>
        <fullName evidence="3">Leprecan-like alpha-helical domain-containing protein</fullName>
    </recommendedName>
</protein>
<comment type="caution">
    <text evidence="4">The sequence shown here is derived from an EMBL/GenBank/DDBJ whole genome shotgun (WGS) entry which is preliminary data.</text>
</comment>
<dbReference type="PANTHER" id="PTHR13986:SF8">
    <property type="entry name" value="PROLYL 3-HYDROXYLASE 1-LIKE PROTEIN"/>
    <property type="match status" value="1"/>
</dbReference>
<evidence type="ECO:0000256" key="1">
    <source>
        <dbReference type="ARBA" id="ARBA00022729"/>
    </source>
</evidence>